<proteinExistence type="predicted"/>
<name>A0AA37TAB6_9GAMM</name>
<evidence type="ECO:0000256" key="2">
    <source>
        <dbReference type="ARBA" id="ARBA00012438"/>
    </source>
</evidence>
<comment type="catalytic activity">
    <reaction evidence="1">
        <text>ATP + protein L-histidine = ADP + protein N-phospho-L-histidine.</text>
        <dbReference type="EC" id="2.7.13.3"/>
    </reaction>
</comment>
<dbReference type="InterPro" id="IPR003594">
    <property type="entry name" value="HATPase_dom"/>
</dbReference>
<evidence type="ECO:0000259" key="5">
    <source>
        <dbReference type="PROSITE" id="PS50109"/>
    </source>
</evidence>
<dbReference type="InterPro" id="IPR011006">
    <property type="entry name" value="CheY-like_superfamily"/>
</dbReference>
<dbReference type="SMART" id="SM00387">
    <property type="entry name" value="HATPase_c"/>
    <property type="match status" value="1"/>
</dbReference>
<feature type="domain" description="Response regulatory" evidence="6">
    <location>
        <begin position="19"/>
        <end position="135"/>
    </location>
</feature>
<feature type="modified residue" description="4-aspartylphosphate" evidence="4">
    <location>
        <position position="68"/>
    </location>
</feature>
<keyword evidence="8" id="KW-1185">Reference proteome</keyword>
<dbReference type="PROSITE" id="PS50110">
    <property type="entry name" value="RESPONSE_REGULATORY"/>
    <property type="match status" value="1"/>
</dbReference>
<dbReference type="SUPFAM" id="SSF52172">
    <property type="entry name" value="CheY-like"/>
    <property type="match status" value="1"/>
</dbReference>
<evidence type="ECO:0000313" key="8">
    <source>
        <dbReference type="Proteomes" id="UP001156870"/>
    </source>
</evidence>
<organism evidence="7 8">
    <name type="scientific">Marinibactrum halimedae</name>
    <dbReference type="NCBI Taxonomy" id="1444977"/>
    <lineage>
        <taxon>Bacteria</taxon>
        <taxon>Pseudomonadati</taxon>
        <taxon>Pseudomonadota</taxon>
        <taxon>Gammaproteobacteria</taxon>
        <taxon>Cellvibrionales</taxon>
        <taxon>Cellvibrionaceae</taxon>
        <taxon>Marinibactrum</taxon>
    </lineage>
</organism>
<evidence type="ECO:0000256" key="3">
    <source>
        <dbReference type="ARBA" id="ARBA00022553"/>
    </source>
</evidence>
<dbReference type="Proteomes" id="UP001156870">
    <property type="component" value="Unassembled WGS sequence"/>
</dbReference>
<evidence type="ECO:0000313" key="7">
    <source>
        <dbReference type="EMBL" id="GLS25632.1"/>
    </source>
</evidence>
<dbReference type="SUPFAM" id="SSF55874">
    <property type="entry name" value="ATPase domain of HSP90 chaperone/DNA topoisomerase II/histidine kinase"/>
    <property type="match status" value="1"/>
</dbReference>
<dbReference type="EC" id="2.7.13.3" evidence="2"/>
<dbReference type="EMBL" id="BSPD01000031">
    <property type="protein sequence ID" value="GLS25632.1"/>
    <property type="molecule type" value="Genomic_DNA"/>
</dbReference>
<keyword evidence="3 4" id="KW-0597">Phosphoprotein</keyword>
<dbReference type="InterPro" id="IPR005467">
    <property type="entry name" value="His_kinase_dom"/>
</dbReference>
<sequence length="435" mass="48775">MTTSLDMNEAINTSHPHPAILLVDDNPVNLQLISKILENEKMEINQAINGAQCLSMMSTQEFDLVLLDLNMPEIDGLEVLRRVKEWTQVTLPTFVVVSADNSPESISQAFKLGAADYITTPFKKEEMLARINTQLHLRSRERHLESLVQRRTVELVEANKRVQDTYHQLVQAEKMASLGQLAAGVAHEINNPVGYISSNLDTLNAYLDDILDMVQFYEGAMVHIKHEPTKTLIKNKRAQLDIEFIEEDIKHIISESQTGVERVIQIVSDLKNFSHPEQKAWQTADINQCIDSALNIVHNQLKYKANIHKHYENHLPQVECIIPQISQVLVNLFVNAGQAMKQFGDIHITSRCVNENNIEIVIEDNGCGIESALLTNIFNPFFTTKPVGEGTGLGLSVSYGIIQNHGGDIDVHSKVGEGSRFTIRLPIKQGMPPSH</sequence>
<gene>
    <name evidence="7" type="ORF">GCM10007877_13460</name>
</gene>
<comment type="caution">
    <text evidence="7">The sequence shown here is derived from an EMBL/GenBank/DDBJ whole genome shotgun (WGS) entry which is preliminary data.</text>
</comment>
<accession>A0AA37TAB6</accession>
<dbReference type="SUPFAM" id="SSF47384">
    <property type="entry name" value="Homodimeric domain of signal transducing histidine kinase"/>
    <property type="match status" value="1"/>
</dbReference>
<dbReference type="AlphaFoldDB" id="A0AA37TAB6"/>
<dbReference type="RefSeq" id="WP_232594140.1">
    <property type="nucleotide sequence ID" value="NZ_BSPD01000031.1"/>
</dbReference>
<evidence type="ECO:0000259" key="6">
    <source>
        <dbReference type="PROSITE" id="PS50110"/>
    </source>
</evidence>
<dbReference type="PROSITE" id="PS50109">
    <property type="entry name" value="HIS_KIN"/>
    <property type="match status" value="1"/>
</dbReference>
<evidence type="ECO:0000256" key="4">
    <source>
        <dbReference type="PROSITE-ProRule" id="PRU00169"/>
    </source>
</evidence>
<dbReference type="PANTHER" id="PTHR43065">
    <property type="entry name" value="SENSOR HISTIDINE KINASE"/>
    <property type="match status" value="1"/>
</dbReference>
<dbReference type="PANTHER" id="PTHR43065:SF50">
    <property type="entry name" value="HISTIDINE KINASE"/>
    <property type="match status" value="1"/>
</dbReference>
<dbReference type="InterPro" id="IPR004358">
    <property type="entry name" value="Sig_transdc_His_kin-like_C"/>
</dbReference>
<dbReference type="GO" id="GO:0000155">
    <property type="term" value="F:phosphorelay sensor kinase activity"/>
    <property type="evidence" value="ECO:0007669"/>
    <property type="project" value="InterPro"/>
</dbReference>
<dbReference type="InterPro" id="IPR036890">
    <property type="entry name" value="HATPase_C_sf"/>
</dbReference>
<feature type="domain" description="Histidine kinase" evidence="5">
    <location>
        <begin position="184"/>
        <end position="429"/>
    </location>
</feature>
<protein>
    <recommendedName>
        <fullName evidence="2">histidine kinase</fullName>
        <ecNumber evidence="2">2.7.13.3</ecNumber>
    </recommendedName>
</protein>
<dbReference type="InterPro" id="IPR036097">
    <property type="entry name" value="HisK_dim/P_sf"/>
</dbReference>
<dbReference type="Gene3D" id="1.10.287.130">
    <property type="match status" value="1"/>
</dbReference>
<dbReference type="SMART" id="SM00448">
    <property type="entry name" value="REC"/>
    <property type="match status" value="1"/>
</dbReference>
<dbReference type="Pfam" id="PF02518">
    <property type="entry name" value="HATPase_c"/>
    <property type="match status" value="1"/>
</dbReference>
<dbReference type="Pfam" id="PF00072">
    <property type="entry name" value="Response_reg"/>
    <property type="match status" value="1"/>
</dbReference>
<dbReference type="PRINTS" id="PR00344">
    <property type="entry name" value="BCTRLSENSOR"/>
</dbReference>
<dbReference type="SMART" id="SM00388">
    <property type="entry name" value="HisKA"/>
    <property type="match status" value="1"/>
</dbReference>
<dbReference type="InterPro" id="IPR001789">
    <property type="entry name" value="Sig_transdc_resp-reg_receiver"/>
</dbReference>
<dbReference type="CDD" id="cd00082">
    <property type="entry name" value="HisKA"/>
    <property type="match status" value="1"/>
</dbReference>
<reference evidence="7 8" key="1">
    <citation type="journal article" date="2014" name="Int. J. Syst. Evol. Microbiol.">
        <title>Complete genome sequence of Corynebacterium casei LMG S-19264T (=DSM 44701T), isolated from a smear-ripened cheese.</title>
        <authorList>
            <consortium name="US DOE Joint Genome Institute (JGI-PGF)"/>
            <person name="Walter F."/>
            <person name="Albersmeier A."/>
            <person name="Kalinowski J."/>
            <person name="Ruckert C."/>
        </authorList>
    </citation>
    <scope>NUCLEOTIDE SEQUENCE [LARGE SCALE GENOMIC DNA]</scope>
    <source>
        <strain evidence="7 8">NBRC 110095</strain>
    </source>
</reference>
<dbReference type="CDD" id="cd17546">
    <property type="entry name" value="REC_hyHK_CKI1_RcsC-like"/>
    <property type="match status" value="1"/>
</dbReference>
<dbReference type="Gene3D" id="3.40.50.2300">
    <property type="match status" value="1"/>
</dbReference>
<dbReference type="InterPro" id="IPR003661">
    <property type="entry name" value="HisK_dim/P_dom"/>
</dbReference>
<dbReference type="Gene3D" id="3.30.565.10">
    <property type="entry name" value="Histidine kinase-like ATPase, C-terminal domain"/>
    <property type="match status" value="1"/>
</dbReference>
<evidence type="ECO:0000256" key="1">
    <source>
        <dbReference type="ARBA" id="ARBA00000085"/>
    </source>
</evidence>